<dbReference type="AlphaFoldDB" id="A0A0S7WFF9"/>
<dbReference type="SMART" id="SM00710">
    <property type="entry name" value="PbH1"/>
    <property type="match status" value="4"/>
</dbReference>
<dbReference type="Proteomes" id="UP000051124">
    <property type="component" value="Unassembled WGS sequence"/>
</dbReference>
<proteinExistence type="predicted"/>
<dbReference type="EMBL" id="LIZT01000090">
    <property type="protein sequence ID" value="KPJ48862.1"/>
    <property type="molecule type" value="Genomic_DNA"/>
</dbReference>
<dbReference type="SUPFAM" id="SSF51126">
    <property type="entry name" value="Pectin lyase-like"/>
    <property type="match status" value="1"/>
</dbReference>
<evidence type="ECO:0000313" key="3">
    <source>
        <dbReference type="Proteomes" id="UP000051124"/>
    </source>
</evidence>
<comment type="caution">
    <text evidence="2">The sequence shown here is derived from an EMBL/GenBank/DDBJ whole genome shotgun (WGS) entry which is preliminary data.</text>
</comment>
<sequence length="464" mass="50058">MRRGILLVHTIVAMLFLCGTAGSTIWNVHPDSTITSIQAGIDSSSSGDTVLVYPEAYHENIRVNGKNIVLGSLFLTTADSSYISSTTIDGSAWGPVVSLEYGEDSTTLVIRGGGISCYWNSNPHLTHVTVRDNSAPEGGGIYCYHNSSLDLENSTISGNDANEGGGIYCYSSDPCLTAITITENVAGERGGGIMCYFSSPTFRNMTVSANSAFWGGAICCEASSPIVTNSIVEGNAGAWGSIVFFNCPNGQITHGDFYDNETRDFFGSVPQQIGVVNAVNANGDSCDMYFNIFLDPLFVDPDNGDYHLQDGSPCIDAGDPGSPLDPDNTTADIGAYYHHQTGIWDDGRFESVEPSGFHLLANFPNPVREKTTIQYQTPETGQVHIAIYNLLGQQTRTLVDEYQSAGRYSEIWDGRDEFGMQVPGGLYFICLVVRPIGGIRTSAPDSTNLPTPQYRATKKLLVIR</sequence>
<dbReference type="Pfam" id="PF13229">
    <property type="entry name" value="Beta_helix"/>
    <property type="match status" value="1"/>
</dbReference>
<dbReference type="InterPro" id="IPR039448">
    <property type="entry name" value="Beta_helix"/>
</dbReference>
<evidence type="ECO:0000313" key="2">
    <source>
        <dbReference type="EMBL" id="KPJ48862.1"/>
    </source>
</evidence>
<dbReference type="InterPro" id="IPR012334">
    <property type="entry name" value="Pectin_lyas_fold"/>
</dbReference>
<dbReference type="InterPro" id="IPR011050">
    <property type="entry name" value="Pectin_lyase_fold/virulence"/>
</dbReference>
<accession>A0A0S7WFF9</accession>
<dbReference type="Gene3D" id="2.160.20.10">
    <property type="entry name" value="Single-stranded right-handed beta-helix, Pectin lyase-like"/>
    <property type="match status" value="1"/>
</dbReference>
<dbReference type="Gene3D" id="2.60.40.4070">
    <property type="match status" value="1"/>
</dbReference>
<name>A0A0S7WFF9_UNCT6</name>
<reference evidence="2 3" key="1">
    <citation type="journal article" date="2015" name="Microbiome">
        <title>Genomic resolution of linkages in carbon, nitrogen, and sulfur cycling among widespread estuary sediment bacteria.</title>
        <authorList>
            <person name="Baker B.J."/>
            <person name="Lazar C.S."/>
            <person name="Teske A.P."/>
            <person name="Dick G.J."/>
        </authorList>
    </citation>
    <scope>NUCLEOTIDE SEQUENCE [LARGE SCALE GENOMIC DNA]</scope>
    <source>
        <strain evidence="2">DG_26</strain>
    </source>
</reference>
<dbReference type="InterPro" id="IPR006626">
    <property type="entry name" value="PbH1"/>
</dbReference>
<evidence type="ECO:0000259" key="1">
    <source>
        <dbReference type="Pfam" id="PF13229"/>
    </source>
</evidence>
<feature type="domain" description="Right handed beta helix" evidence="1">
    <location>
        <begin position="114"/>
        <end position="261"/>
    </location>
</feature>
<protein>
    <recommendedName>
        <fullName evidence="1">Right handed beta helix domain-containing protein</fullName>
    </recommendedName>
</protein>
<organism evidence="2 3">
    <name type="scientific">candidate division TA06 bacterium DG_26</name>
    <dbReference type="NCBI Taxonomy" id="1703771"/>
    <lineage>
        <taxon>Bacteria</taxon>
        <taxon>Bacteria division TA06</taxon>
    </lineage>
</organism>
<gene>
    <name evidence="2" type="ORF">AMJ40_06740</name>
</gene>